<protein>
    <recommendedName>
        <fullName evidence="4">PEP-CTERM protein-sorting domain-containing protein</fullName>
    </recommendedName>
</protein>
<accession>A0A5B9MNW3</accession>
<evidence type="ECO:0008006" key="4">
    <source>
        <dbReference type="Google" id="ProtNLM"/>
    </source>
</evidence>
<dbReference type="KEGG" id="smam:Mal15_61330"/>
<keyword evidence="3" id="KW-1185">Reference proteome</keyword>
<evidence type="ECO:0000256" key="1">
    <source>
        <dbReference type="SAM" id="SignalP"/>
    </source>
</evidence>
<sequence length="273" mass="28998" precursor="true">MKRFRSFLLSLFTVGSLASSAAAATVTFENLLAAPDTYYKGDTSQINSDPWTVDGVEFSNQTTFPGYWSGWAYSNTTDTVTSGFTNEHSAIAGGGSDGLGGAVSGGTYALAFDDSATINLPTGAMVQSVDWTNGAYSYYSMLNGDDFAKQFGGPGGTDEDFFRVVLTGYSDVDRGGATTGAVTLTLADFTFADGSQDYIVNTWQVAEDLTTLGDARSIGLTFQSSDSGQFGINTPKYLFIDNLQYSVTAVPEPTAFGFLLLVGGVGCLRRRRR</sequence>
<name>A0A5B9MNW3_9BACT</name>
<dbReference type="InterPro" id="IPR027828">
    <property type="entry name" value="DUF4465"/>
</dbReference>
<feature type="signal peptide" evidence="1">
    <location>
        <begin position="1"/>
        <end position="23"/>
    </location>
</feature>
<evidence type="ECO:0000313" key="3">
    <source>
        <dbReference type="Proteomes" id="UP000321353"/>
    </source>
</evidence>
<dbReference type="NCBIfam" id="TIGR02595">
    <property type="entry name" value="PEP_CTERM"/>
    <property type="match status" value="1"/>
</dbReference>
<dbReference type="Proteomes" id="UP000321353">
    <property type="component" value="Chromosome"/>
</dbReference>
<reference evidence="2 3" key="1">
    <citation type="submission" date="2019-02" db="EMBL/GenBank/DDBJ databases">
        <title>Planctomycetal bacteria perform biofilm scaping via a novel small molecule.</title>
        <authorList>
            <person name="Jeske O."/>
            <person name="Boedeker C."/>
            <person name="Wiegand S."/>
            <person name="Breitling P."/>
            <person name="Kallscheuer N."/>
            <person name="Jogler M."/>
            <person name="Rohde M."/>
            <person name="Petersen J."/>
            <person name="Medema M.H."/>
            <person name="Surup F."/>
            <person name="Jogler C."/>
        </authorList>
    </citation>
    <scope>NUCLEOTIDE SEQUENCE [LARGE SCALE GENOMIC DNA]</scope>
    <source>
        <strain evidence="2 3">Mal15</strain>
    </source>
</reference>
<organism evidence="2 3">
    <name type="scientific">Stieleria maiorica</name>
    <dbReference type="NCBI Taxonomy" id="2795974"/>
    <lineage>
        <taxon>Bacteria</taxon>
        <taxon>Pseudomonadati</taxon>
        <taxon>Planctomycetota</taxon>
        <taxon>Planctomycetia</taxon>
        <taxon>Pirellulales</taxon>
        <taxon>Pirellulaceae</taxon>
        <taxon>Stieleria</taxon>
    </lineage>
</organism>
<keyword evidence="1" id="KW-0732">Signal</keyword>
<proteinExistence type="predicted"/>
<gene>
    <name evidence="2" type="ORF">Mal15_61330</name>
</gene>
<dbReference type="InterPro" id="IPR013424">
    <property type="entry name" value="Ice-binding_C"/>
</dbReference>
<feature type="chain" id="PRO_5022942265" description="PEP-CTERM protein-sorting domain-containing protein" evidence="1">
    <location>
        <begin position="24"/>
        <end position="273"/>
    </location>
</feature>
<dbReference type="Gene3D" id="2.60.120.1350">
    <property type="entry name" value="Protein of unknown function DUF4465"/>
    <property type="match status" value="1"/>
</dbReference>
<dbReference type="RefSeq" id="WP_147872677.1">
    <property type="nucleotide sequence ID" value="NZ_CP036264.1"/>
</dbReference>
<dbReference type="AlphaFoldDB" id="A0A5B9MNW3"/>
<dbReference type="EMBL" id="CP036264">
    <property type="protein sequence ID" value="QEG02050.1"/>
    <property type="molecule type" value="Genomic_DNA"/>
</dbReference>
<dbReference type="Pfam" id="PF14717">
    <property type="entry name" value="DUF4465"/>
    <property type="match status" value="1"/>
</dbReference>
<evidence type="ECO:0000313" key="2">
    <source>
        <dbReference type="EMBL" id="QEG02050.1"/>
    </source>
</evidence>